<dbReference type="InterPro" id="IPR013087">
    <property type="entry name" value="Znf_C2H2_type"/>
</dbReference>
<feature type="domain" description="C2H2-type" evidence="1">
    <location>
        <begin position="319"/>
        <end position="340"/>
    </location>
</feature>
<dbReference type="EMBL" id="KK365132">
    <property type="protein sequence ID" value="KCZ82125.1"/>
    <property type="molecule type" value="Genomic_DNA"/>
</dbReference>
<dbReference type="Proteomes" id="UP000030655">
    <property type="component" value="Unassembled WGS sequence"/>
</dbReference>
<evidence type="ECO:0000259" key="1">
    <source>
        <dbReference type="PROSITE" id="PS00028"/>
    </source>
</evidence>
<protein>
    <recommendedName>
        <fullName evidence="1">C2H2-type domain-containing protein</fullName>
    </recommendedName>
</protein>
<evidence type="ECO:0000313" key="2">
    <source>
        <dbReference type="EMBL" id="KCZ82125.1"/>
    </source>
</evidence>
<sequence>MNQENIDDRVHKDYYYFINQDAVLIRQEKNNLMPRVEYNEYLKTFYKKKTQLIFSKYKNSPWFIKRYQNKKHNYKGRLTGFIEHLKEDFFVNNVLIKEIKDEIKEEELKDLAAKCLYFKEFNEFISLKEKNQQFIRNAIISIDGDLNESVKFLESISEGTNLEFEPIILEETSRRTSIKSPDDLSNVKIIVKILCDNYGLTNESINGTDLLKFLEGEAIKSLNEFNYYLNFLRKVFLFCYYCLKQFDSYMELNLRCGVNHEFSSDCIVDLSEQRIFDRNINVIKTWVNFPIIMEEIKNDDRDSAIDKYVIKKDAQVFGCKLCSKDFSGLHFVRLHLNKRHPECLKDLQNEFNAFDNFLSNIDYKMFSRLSGIDIFYLPKFLNEVNNLNKIRYSERVFSGEIVIKRK</sequence>
<evidence type="ECO:0000313" key="3">
    <source>
        <dbReference type="Proteomes" id="UP000030655"/>
    </source>
</evidence>
<dbReference type="VEuPathDB" id="MicrosporidiaDB:H312_00400"/>
<organism evidence="2 3">
    <name type="scientific">Anncaliia algerae PRA339</name>
    <dbReference type="NCBI Taxonomy" id="1288291"/>
    <lineage>
        <taxon>Eukaryota</taxon>
        <taxon>Fungi</taxon>
        <taxon>Fungi incertae sedis</taxon>
        <taxon>Microsporidia</taxon>
        <taxon>Tubulinosematoidea</taxon>
        <taxon>Tubulinosematidae</taxon>
        <taxon>Anncaliia</taxon>
    </lineage>
</organism>
<dbReference type="OrthoDB" id="342064at2759"/>
<dbReference type="AlphaFoldDB" id="A0A059F4M1"/>
<dbReference type="PROSITE" id="PS00028">
    <property type="entry name" value="ZINC_FINGER_C2H2_1"/>
    <property type="match status" value="1"/>
</dbReference>
<dbReference type="HOGENOM" id="CLU_056565_0_0_1"/>
<reference evidence="3" key="1">
    <citation type="submission" date="2013-02" db="EMBL/GenBank/DDBJ databases">
        <authorList>
            <consortium name="The Broad Institute Genome Sequencing Platform"/>
            <person name="Cuomo C."/>
            <person name="Becnel J."/>
            <person name="Sanscrainte N."/>
            <person name="Walker B."/>
            <person name="Young S.K."/>
            <person name="Zeng Q."/>
            <person name="Gargeya S."/>
            <person name="Fitzgerald M."/>
            <person name="Haas B."/>
            <person name="Abouelleil A."/>
            <person name="Alvarado L."/>
            <person name="Arachchi H.M."/>
            <person name="Berlin A.M."/>
            <person name="Chapman S.B."/>
            <person name="Dewar J."/>
            <person name="Goldberg J."/>
            <person name="Griggs A."/>
            <person name="Gujja S."/>
            <person name="Hansen M."/>
            <person name="Howarth C."/>
            <person name="Imamovic A."/>
            <person name="Larimer J."/>
            <person name="McCowan C."/>
            <person name="Murphy C."/>
            <person name="Neiman D."/>
            <person name="Pearson M."/>
            <person name="Priest M."/>
            <person name="Roberts A."/>
            <person name="Saif S."/>
            <person name="Shea T."/>
            <person name="Sisk P."/>
            <person name="Sykes S."/>
            <person name="Wortman J."/>
            <person name="Nusbaum C."/>
            <person name="Birren B."/>
        </authorList>
    </citation>
    <scope>NUCLEOTIDE SEQUENCE [LARGE SCALE GENOMIC DNA]</scope>
    <source>
        <strain evidence="3">PRA339</strain>
    </source>
</reference>
<keyword evidence="3" id="KW-1185">Reference proteome</keyword>
<reference evidence="2 3" key="2">
    <citation type="submission" date="2014-03" db="EMBL/GenBank/DDBJ databases">
        <title>The Genome Sequence of Anncaliia algerae insect isolate PRA339.</title>
        <authorList>
            <consortium name="The Broad Institute Genome Sequencing Platform"/>
            <consortium name="The Broad Institute Genome Sequencing Center for Infectious Disease"/>
            <person name="Cuomo C."/>
            <person name="Becnel J."/>
            <person name="Sanscrainte N."/>
            <person name="Walker B."/>
            <person name="Young S.K."/>
            <person name="Zeng Q."/>
            <person name="Gargeya S."/>
            <person name="Fitzgerald M."/>
            <person name="Haas B."/>
            <person name="Abouelleil A."/>
            <person name="Alvarado L."/>
            <person name="Arachchi H.M."/>
            <person name="Berlin A.M."/>
            <person name="Chapman S.B."/>
            <person name="Dewar J."/>
            <person name="Goldberg J."/>
            <person name="Griggs A."/>
            <person name="Gujja S."/>
            <person name="Hansen M."/>
            <person name="Howarth C."/>
            <person name="Imamovic A."/>
            <person name="Larimer J."/>
            <person name="McCowan C."/>
            <person name="Murphy C."/>
            <person name="Neiman D."/>
            <person name="Pearson M."/>
            <person name="Priest M."/>
            <person name="Roberts A."/>
            <person name="Saif S."/>
            <person name="Shea T."/>
            <person name="Sisk P."/>
            <person name="Sykes S."/>
            <person name="Wortman J."/>
            <person name="Nusbaum C."/>
            <person name="Birren B."/>
        </authorList>
    </citation>
    <scope>NUCLEOTIDE SEQUENCE [LARGE SCALE GENOMIC DNA]</scope>
    <source>
        <strain evidence="2 3">PRA339</strain>
    </source>
</reference>
<proteinExistence type="predicted"/>
<name>A0A059F4M1_9MICR</name>
<dbReference type="STRING" id="1288291.A0A059F4M1"/>
<accession>A0A059F4M1</accession>
<gene>
    <name evidence="2" type="ORF">H312_00400</name>
</gene>